<accession>A0AA36EJU8</accession>
<dbReference type="Pfam" id="PF00226">
    <property type="entry name" value="DnaJ"/>
    <property type="match status" value="1"/>
</dbReference>
<feature type="signal peptide" evidence="1">
    <location>
        <begin position="1"/>
        <end position="24"/>
    </location>
</feature>
<dbReference type="PRINTS" id="PR00625">
    <property type="entry name" value="JDOMAIN"/>
</dbReference>
<dbReference type="CDD" id="cd06257">
    <property type="entry name" value="DnaJ"/>
    <property type="match status" value="1"/>
</dbReference>
<dbReference type="AlphaFoldDB" id="A0AA36EJU8"/>
<sequence>MKNTWTISMIVFTCSLLLYASVESKSLDPYKHHRLVVARKRCFGRFIQLSGFLIFDLNDQVLGVEKDASSRQIQKAFHKLSLQYHPDKNKNKGAQEKFEEINNAYEILSDEEKRKNYDMYGDARGNPGFDGGAHGGHTYFRSGGGPGHGGGFTFSPDEWQTMGGQSGGSKSYSFSFGGSGGDSPFGFDVGDVFSNFFGGGMGGGMGGGGSQFGGFGGGARSSPKNMVSINSQLYKKEVIEKGVTWLFLSYTPSMKGTQHFESIIEEIGNSLKGALEVGSVNCEVESSFCKELGVRPKNKPRVYIYSYKSIEIGSLIEYTGDGTLKDLKSFVQDHLPKFSKRVPLTEFETKFNTIESLPKLILLSTKKDTPVIWRALSGMFRKRFIFYDTQVKDVSDPLVEKLGVDKLPAVIGLLSNGEMKVLKSGIHVKDMKSTIKELGLLFDGFEKKNRKLGSNSDNEGIPLLRATNFDLICGEKTPVCVIGVFKSGKGREKLHKILSSVSQKSLLRRQNAASGPRDSVSYALLDASNQSSFLYAFDKSGFKSVDMLLVAYKSRKSKFSAFTGDVTFEEVERFVGSVLNGDVQFSKTRQKPTLK</sequence>
<name>A0AA36EJU8_LACSI</name>
<protein>
    <recommendedName>
        <fullName evidence="2">J domain-containing protein</fullName>
    </recommendedName>
</protein>
<dbReference type="PROSITE" id="PS50076">
    <property type="entry name" value="DNAJ_2"/>
    <property type="match status" value="1"/>
</dbReference>
<dbReference type="InterPro" id="IPR036249">
    <property type="entry name" value="Thioredoxin-like_sf"/>
</dbReference>
<evidence type="ECO:0000313" key="4">
    <source>
        <dbReference type="Proteomes" id="UP001177003"/>
    </source>
</evidence>
<evidence type="ECO:0000256" key="1">
    <source>
        <dbReference type="SAM" id="SignalP"/>
    </source>
</evidence>
<dbReference type="PANTHER" id="PTHR45184">
    <property type="entry name" value="DNAJ PROTEIN ERDJ3A"/>
    <property type="match status" value="1"/>
</dbReference>
<reference evidence="3" key="1">
    <citation type="submission" date="2023-04" db="EMBL/GenBank/DDBJ databases">
        <authorList>
            <person name="Vijverberg K."/>
            <person name="Xiong W."/>
            <person name="Schranz E."/>
        </authorList>
    </citation>
    <scope>NUCLEOTIDE SEQUENCE</scope>
</reference>
<proteinExistence type="predicted"/>
<keyword evidence="1" id="KW-0732">Signal</keyword>
<dbReference type="SMART" id="SM00271">
    <property type="entry name" value="DnaJ"/>
    <property type="match status" value="1"/>
</dbReference>
<dbReference type="Proteomes" id="UP001177003">
    <property type="component" value="Chromosome 8"/>
</dbReference>
<dbReference type="Gene3D" id="1.10.287.110">
    <property type="entry name" value="DnaJ domain"/>
    <property type="match status" value="1"/>
</dbReference>
<dbReference type="CDD" id="cd02961">
    <property type="entry name" value="PDI_a_family"/>
    <property type="match status" value="1"/>
</dbReference>
<organism evidence="3 4">
    <name type="scientific">Lactuca saligna</name>
    <name type="common">Willowleaf lettuce</name>
    <dbReference type="NCBI Taxonomy" id="75948"/>
    <lineage>
        <taxon>Eukaryota</taxon>
        <taxon>Viridiplantae</taxon>
        <taxon>Streptophyta</taxon>
        <taxon>Embryophyta</taxon>
        <taxon>Tracheophyta</taxon>
        <taxon>Spermatophyta</taxon>
        <taxon>Magnoliopsida</taxon>
        <taxon>eudicotyledons</taxon>
        <taxon>Gunneridae</taxon>
        <taxon>Pentapetalae</taxon>
        <taxon>asterids</taxon>
        <taxon>campanulids</taxon>
        <taxon>Asterales</taxon>
        <taxon>Asteraceae</taxon>
        <taxon>Cichorioideae</taxon>
        <taxon>Cichorieae</taxon>
        <taxon>Lactucinae</taxon>
        <taxon>Lactuca</taxon>
    </lineage>
</organism>
<dbReference type="SUPFAM" id="SSF52833">
    <property type="entry name" value="Thioredoxin-like"/>
    <property type="match status" value="2"/>
</dbReference>
<gene>
    <name evidence="3" type="ORF">LSALG_LOCUS37401</name>
</gene>
<dbReference type="SUPFAM" id="SSF46565">
    <property type="entry name" value="Chaperone J-domain"/>
    <property type="match status" value="1"/>
</dbReference>
<feature type="domain" description="J" evidence="2">
    <location>
        <begin position="57"/>
        <end position="121"/>
    </location>
</feature>
<dbReference type="InterPro" id="IPR036869">
    <property type="entry name" value="J_dom_sf"/>
</dbReference>
<feature type="chain" id="PRO_5041248448" description="J domain-containing protein" evidence="1">
    <location>
        <begin position="25"/>
        <end position="595"/>
    </location>
</feature>
<dbReference type="PANTHER" id="PTHR45184:SF1">
    <property type="entry name" value="DNAJ PROTEIN ERDJ3A"/>
    <property type="match status" value="1"/>
</dbReference>
<dbReference type="InterPro" id="IPR018253">
    <property type="entry name" value="DnaJ_domain_CS"/>
</dbReference>
<dbReference type="Gene3D" id="3.40.30.10">
    <property type="entry name" value="Glutaredoxin"/>
    <property type="match status" value="1"/>
</dbReference>
<keyword evidence="4" id="KW-1185">Reference proteome</keyword>
<dbReference type="PROSITE" id="PS00636">
    <property type="entry name" value="DNAJ_1"/>
    <property type="match status" value="1"/>
</dbReference>
<evidence type="ECO:0000259" key="2">
    <source>
        <dbReference type="PROSITE" id="PS50076"/>
    </source>
</evidence>
<evidence type="ECO:0000313" key="3">
    <source>
        <dbReference type="EMBL" id="CAI9298648.1"/>
    </source>
</evidence>
<dbReference type="EMBL" id="OX465084">
    <property type="protein sequence ID" value="CAI9298648.1"/>
    <property type="molecule type" value="Genomic_DNA"/>
</dbReference>
<dbReference type="InterPro" id="IPR001623">
    <property type="entry name" value="DnaJ_domain"/>
</dbReference>
<dbReference type="InterPro" id="IPR052842">
    <property type="entry name" value="ER_Co-chaperone"/>
</dbReference>